<dbReference type="InterPro" id="IPR000727">
    <property type="entry name" value="T_SNARE_dom"/>
</dbReference>
<dbReference type="RefSeq" id="WP_340272773.1">
    <property type="nucleotide sequence ID" value="NZ_JBAKIA010000002.1"/>
</dbReference>
<accession>A0ABU8TGG9</accession>
<dbReference type="PROSITE" id="PS50192">
    <property type="entry name" value="T_SNARE"/>
    <property type="match status" value="1"/>
</dbReference>
<dbReference type="SMART" id="SM00304">
    <property type="entry name" value="HAMP"/>
    <property type="match status" value="1"/>
</dbReference>
<evidence type="ECO:0000256" key="5">
    <source>
        <dbReference type="PROSITE-ProRule" id="PRU00284"/>
    </source>
</evidence>
<feature type="domain" description="HAMP" evidence="10">
    <location>
        <begin position="472"/>
        <end position="525"/>
    </location>
</feature>
<evidence type="ECO:0000259" key="10">
    <source>
        <dbReference type="PROSITE" id="PS50885"/>
    </source>
</evidence>
<evidence type="ECO:0000259" key="9">
    <source>
        <dbReference type="PROSITE" id="PS50192"/>
    </source>
</evidence>
<keyword evidence="7" id="KW-1133">Transmembrane helix</keyword>
<dbReference type="SMART" id="SM00283">
    <property type="entry name" value="MA"/>
    <property type="match status" value="1"/>
</dbReference>
<dbReference type="PANTHER" id="PTHR32089:SF112">
    <property type="entry name" value="LYSOZYME-LIKE PROTEIN-RELATED"/>
    <property type="match status" value="1"/>
</dbReference>
<dbReference type="CDD" id="cd06225">
    <property type="entry name" value="HAMP"/>
    <property type="match status" value="1"/>
</dbReference>
<evidence type="ECO:0000256" key="7">
    <source>
        <dbReference type="SAM" id="Phobius"/>
    </source>
</evidence>
<name>A0ABU8TGG9_9HYPH</name>
<comment type="subcellular location">
    <subcellularLocation>
        <location evidence="1">Cell inner membrane</location>
        <topology evidence="1">Multi-pass membrane protein</topology>
    </subcellularLocation>
</comment>
<gene>
    <name evidence="11" type="ORF">V6575_03890</name>
</gene>
<dbReference type="InterPro" id="IPR004089">
    <property type="entry name" value="MCPsignal_dom"/>
</dbReference>
<keyword evidence="7" id="KW-0472">Membrane</keyword>
<dbReference type="Gene3D" id="1.10.287.950">
    <property type="entry name" value="Methyl-accepting chemotaxis protein"/>
    <property type="match status" value="1"/>
</dbReference>
<evidence type="ECO:0000313" key="12">
    <source>
        <dbReference type="Proteomes" id="UP001385499"/>
    </source>
</evidence>
<evidence type="ECO:0000313" key="11">
    <source>
        <dbReference type="EMBL" id="MEJ8473216.1"/>
    </source>
</evidence>
<feature type="region of interest" description="Disordered" evidence="6">
    <location>
        <begin position="582"/>
        <end position="601"/>
    </location>
</feature>
<evidence type="ECO:0000256" key="1">
    <source>
        <dbReference type="ARBA" id="ARBA00004429"/>
    </source>
</evidence>
<keyword evidence="2" id="KW-1003">Cell membrane</keyword>
<dbReference type="Pfam" id="PF00672">
    <property type="entry name" value="HAMP"/>
    <property type="match status" value="1"/>
</dbReference>
<dbReference type="Proteomes" id="UP001385499">
    <property type="component" value="Unassembled WGS sequence"/>
</dbReference>
<feature type="domain" description="Methyl-accepting transducer" evidence="8">
    <location>
        <begin position="540"/>
        <end position="794"/>
    </location>
</feature>
<keyword evidence="12" id="KW-1185">Reference proteome</keyword>
<dbReference type="Gene3D" id="6.10.340.10">
    <property type="match status" value="1"/>
</dbReference>
<evidence type="ECO:0000256" key="4">
    <source>
        <dbReference type="ARBA" id="ARBA00029447"/>
    </source>
</evidence>
<evidence type="ECO:0000256" key="2">
    <source>
        <dbReference type="ARBA" id="ARBA00022519"/>
    </source>
</evidence>
<proteinExistence type="inferred from homology"/>
<dbReference type="InterPro" id="IPR003660">
    <property type="entry name" value="HAMP_dom"/>
</dbReference>
<dbReference type="EMBL" id="JBAKIA010000002">
    <property type="protein sequence ID" value="MEJ8473216.1"/>
    <property type="molecule type" value="Genomic_DNA"/>
</dbReference>
<comment type="similarity">
    <text evidence="4">Belongs to the methyl-accepting chemotaxis (MCP) protein family.</text>
</comment>
<evidence type="ECO:0000256" key="6">
    <source>
        <dbReference type="SAM" id="MobiDB-lite"/>
    </source>
</evidence>
<keyword evidence="7" id="KW-0812">Transmembrane</keyword>
<dbReference type="PROSITE" id="PS50111">
    <property type="entry name" value="CHEMOTAXIS_TRANSDUC_2"/>
    <property type="match status" value="1"/>
</dbReference>
<dbReference type="PRINTS" id="PR00260">
    <property type="entry name" value="CHEMTRNSDUCR"/>
</dbReference>
<organism evidence="11 12">
    <name type="scientific">Roseibium algae</name>
    <dbReference type="NCBI Taxonomy" id="3123038"/>
    <lineage>
        <taxon>Bacteria</taxon>
        <taxon>Pseudomonadati</taxon>
        <taxon>Pseudomonadota</taxon>
        <taxon>Alphaproteobacteria</taxon>
        <taxon>Hyphomicrobiales</taxon>
        <taxon>Stappiaceae</taxon>
        <taxon>Roseibium</taxon>
    </lineage>
</organism>
<evidence type="ECO:0000256" key="3">
    <source>
        <dbReference type="ARBA" id="ARBA00023224"/>
    </source>
</evidence>
<feature type="domain" description="T-SNARE coiled-coil homology" evidence="9">
    <location>
        <begin position="717"/>
        <end position="779"/>
    </location>
</feature>
<reference evidence="11 12" key="1">
    <citation type="submission" date="2024-02" db="EMBL/GenBank/DDBJ databases">
        <title>Roseibium algae sp. nov., isolated from marine alga (Grateloupia sp.), showing potential in myo-inositol conversion.</title>
        <authorList>
            <person name="Wang Y."/>
        </authorList>
    </citation>
    <scope>NUCLEOTIDE SEQUENCE [LARGE SCALE GENOMIC DNA]</scope>
    <source>
        <strain evidence="11 12">H3510</strain>
    </source>
</reference>
<keyword evidence="2" id="KW-0997">Cell inner membrane</keyword>
<dbReference type="Pfam" id="PF00015">
    <property type="entry name" value="MCPsignal"/>
    <property type="match status" value="1"/>
</dbReference>
<evidence type="ECO:0000259" key="8">
    <source>
        <dbReference type="PROSITE" id="PS50111"/>
    </source>
</evidence>
<feature type="transmembrane region" description="Helical" evidence="7">
    <location>
        <begin position="20"/>
        <end position="40"/>
    </location>
</feature>
<comment type="caution">
    <text evidence="11">The sequence shown here is derived from an EMBL/GenBank/DDBJ whole genome shotgun (WGS) entry which is preliminary data.</text>
</comment>
<feature type="transmembrane region" description="Helical" evidence="7">
    <location>
        <begin position="449"/>
        <end position="474"/>
    </location>
</feature>
<protein>
    <submittedName>
        <fullName evidence="11">HAMP domain-containing methyl-accepting chemotaxis protein</fullName>
    </submittedName>
</protein>
<dbReference type="InterPro" id="IPR004090">
    <property type="entry name" value="Chemotax_Me-accpt_rcpt"/>
</dbReference>
<dbReference type="SUPFAM" id="SSF58104">
    <property type="entry name" value="Methyl-accepting chemotaxis protein (MCP) signaling domain"/>
    <property type="match status" value="1"/>
</dbReference>
<keyword evidence="3 5" id="KW-0807">Transducer</keyword>
<dbReference type="PROSITE" id="PS50885">
    <property type="entry name" value="HAMP"/>
    <property type="match status" value="1"/>
</dbReference>
<feature type="compositionally biased region" description="Polar residues" evidence="6">
    <location>
        <begin position="583"/>
        <end position="601"/>
    </location>
</feature>
<sequence>MNWLTKPLGNIRFSAKVGGGFAAMVVLTAAVGGLGTLSILELRNQAGINAAATSAMASLQQASADREAYLGVREHELADVAREQIKGLAGKLDVLAGDLDPSGQAYATVLASKSSVEQFEAEFASVVDAVVIQQDKVTSLVKSSGRLESLAKGITEQMMSVQREASSANKKATSLRNRSDKLGRLIVGAQDDTRTLDDTFQRISAASMSMDEKAKKASADLFAKAVETAVGLAKQTKKSAKLKVDGVSPEQLKDIASKAGELNEVLAASAAETSPSKRMRLRQQASALAAEIGSAADVVRTDVYAASDAARKIAGTSGSKLNVVELISTNAEKFLRETYSLQSGTMSLFSGLGTVTPQDVGNRLGILQNIANTLLADSAAFPEIKAPVESILAEMSIYEAEFAAMMDARKVFDETNQTLAQLSDQVRTQITDMAADQSSSTTSQANSSLILIAIAVLASVGFGTLMAVALSLVITRPTQKLTDVMAQLANGDTNVEIPSTDQKDEIGNMSRTVQVFRDNAVERRRLEGESELAQAQQAERQAEVDALVSGFRDSVQDLLGSMDETAREMDVTANALGDIASRSAHQASDTSQASENASMSVENVAGAAEELSASIGEIGSQVGRTTDIVSSATGAVRDTNGKVTSLAEAAAKIGEVVNLIQAIAEQTNLLALNATIEAARAGDAGRGFAVVAAEVKELATQTSKATEEIGAQVSTIQMSTGEAVDAISSISSTMEEVNGYTQAIASAVTQQGAATNEISGNVQRASEGTSAVRTNMQSLAETVEQTQAASSSVLTAAGQLGERSAALKGEIETFLNRVAAA</sequence>
<dbReference type="PANTHER" id="PTHR32089">
    <property type="entry name" value="METHYL-ACCEPTING CHEMOTAXIS PROTEIN MCPB"/>
    <property type="match status" value="1"/>
</dbReference>